<dbReference type="EMBL" id="JAAGWD010000009">
    <property type="protein sequence ID" value="NEM99407.1"/>
    <property type="molecule type" value="Genomic_DNA"/>
</dbReference>
<proteinExistence type="predicted"/>
<name>A0A6B3M198_9BACT</name>
<evidence type="ECO:0000313" key="1">
    <source>
        <dbReference type="EMBL" id="NEM99407.1"/>
    </source>
</evidence>
<sequence length="66" mass="7293">MAINPPYPSQEGNNGYSYSLSYRAIVTNHEQAGAACPKELLPRKGDETIVIKTIRTIAIERSQSWG</sequence>
<comment type="caution">
    <text evidence="1">The sequence shown here is derived from an EMBL/GenBank/DDBJ whole genome shotgun (WGS) entry which is preliminary data.</text>
</comment>
<dbReference type="RefSeq" id="WP_163916543.1">
    <property type="nucleotide sequence ID" value="NZ_JAAGWD010000009.1"/>
</dbReference>
<organism evidence="1 2">
    <name type="scientific">Pontibacter burrus</name>
    <dbReference type="NCBI Taxonomy" id="2704466"/>
    <lineage>
        <taxon>Bacteria</taxon>
        <taxon>Pseudomonadati</taxon>
        <taxon>Bacteroidota</taxon>
        <taxon>Cytophagia</taxon>
        <taxon>Cytophagales</taxon>
        <taxon>Hymenobacteraceae</taxon>
        <taxon>Pontibacter</taxon>
    </lineage>
</organism>
<keyword evidence="2" id="KW-1185">Reference proteome</keyword>
<reference evidence="1 2" key="1">
    <citation type="submission" date="2020-02" db="EMBL/GenBank/DDBJ databases">
        <authorList>
            <person name="Kim M.K."/>
        </authorList>
    </citation>
    <scope>NUCLEOTIDE SEQUENCE [LARGE SCALE GENOMIC DNA]</scope>
    <source>
        <strain evidence="1 2">BT327</strain>
    </source>
</reference>
<dbReference type="Proteomes" id="UP000474777">
    <property type="component" value="Unassembled WGS sequence"/>
</dbReference>
<dbReference type="AlphaFoldDB" id="A0A6B3M198"/>
<protein>
    <submittedName>
        <fullName evidence="1">Uncharacterized protein</fullName>
    </submittedName>
</protein>
<evidence type="ECO:0000313" key="2">
    <source>
        <dbReference type="Proteomes" id="UP000474777"/>
    </source>
</evidence>
<accession>A0A6B3M198</accession>
<gene>
    <name evidence="1" type="ORF">GXP69_17035</name>
</gene>